<feature type="chain" id="PRO_5003119688" evidence="2">
    <location>
        <begin position="22"/>
        <end position="291"/>
    </location>
</feature>
<dbReference type="AlphaFoldDB" id="D8P7S6"/>
<dbReference type="HOGENOM" id="CLU_027977_3_0_0"/>
<keyword evidence="2" id="KW-0732">Signal</keyword>
<dbReference type="Gene3D" id="3.40.720.10">
    <property type="entry name" value="Alkaline Phosphatase, subunit A"/>
    <property type="match status" value="1"/>
</dbReference>
<proteinExistence type="predicted"/>
<sequence>MRACVLAVCILWMALPFGLEAVSAQTPLPKPDHIVIVIEENHSFAQIIDSPSAPYLNGLVRRGALLTNSYGITHPSQPNYIALFAGSIDGVAGNTCPLALTAPNLHSTLAQAGQTFIGYAEDLPAVGATDCVAGAYARKHNPWVNWQSSPINTVLPADNRPFTDFPADFHTLPTVSMVIPNQLNDMHNGKDPERIERGDHWLRTNLEAYVQWADTHNSLLIVTWDEDNGKSDNHIPTILVGPMVRQGRFGEQVDHYGLLRTVEDMYGAKPVGFSRQASPLTTIWAVPAPAP</sequence>
<organism evidence="3 4">
    <name type="scientific">Nitrospira defluvii</name>
    <dbReference type="NCBI Taxonomy" id="330214"/>
    <lineage>
        <taxon>Bacteria</taxon>
        <taxon>Pseudomonadati</taxon>
        <taxon>Nitrospirota</taxon>
        <taxon>Nitrospiria</taxon>
        <taxon>Nitrospirales</taxon>
        <taxon>Nitrospiraceae</taxon>
        <taxon>Nitrospira</taxon>
    </lineage>
</organism>
<dbReference type="Pfam" id="PF04185">
    <property type="entry name" value="Phosphoesterase"/>
    <property type="match status" value="1"/>
</dbReference>
<accession>D8P7S6</accession>
<evidence type="ECO:0000256" key="1">
    <source>
        <dbReference type="ARBA" id="ARBA00022801"/>
    </source>
</evidence>
<dbReference type="EC" id="3.1.3.2" evidence="3"/>
<feature type="signal peptide" evidence="2">
    <location>
        <begin position="1"/>
        <end position="21"/>
    </location>
</feature>
<name>D8P7S6_9BACT</name>
<evidence type="ECO:0000256" key="2">
    <source>
        <dbReference type="SAM" id="SignalP"/>
    </source>
</evidence>
<dbReference type="OrthoDB" id="9770871at2"/>
<keyword evidence="4" id="KW-1185">Reference proteome</keyword>
<dbReference type="PANTHER" id="PTHR31956:SF1">
    <property type="entry name" value="NON-SPECIFIC PHOSPHOLIPASE C1"/>
    <property type="match status" value="1"/>
</dbReference>
<reference evidence="3 4" key="1">
    <citation type="journal article" date="2010" name="Proc. Natl. Acad. Sci. U.S.A.">
        <title>A Nitrospira metagenome illuminates the physiology and evolution of globally important nitrite-oxidizing bacteria.</title>
        <authorList>
            <person name="Lucker S."/>
            <person name="Wagner M."/>
            <person name="Maixner F."/>
            <person name="Pelletier E."/>
            <person name="Koch H."/>
            <person name="Vacherie B."/>
            <person name="Rattei T."/>
            <person name="Sinninghe Damste J."/>
            <person name="Spieck E."/>
            <person name="Le Paslier D."/>
            <person name="Daims H."/>
        </authorList>
    </citation>
    <scope>NUCLEOTIDE SEQUENCE [LARGE SCALE GENOMIC DNA]</scope>
</reference>
<dbReference type="Proteomes" id="UP000001660">
    <property type="component" value="Chromosome"/>
</dbReference>
<keyword evidence="1 3" id="KW-0378">Hydrolase</keyword>
<dbReference type="SUPFAM" id="SSF53649">
    <property type="entry name" value="Alkaline phosphatase-like"/>
    <property type="match status" value="1"/>
</dbReference>
<dbReference type="PANTHER" id="PTHR31956">
    <property type="entry name" value="NON-SPECIFIC PHOSPHOLIPASE C4-RELATED"/>
    <property type="match status" value="1"/>
</dbReference>
<evidence type="ECO:0000313" key="3">
    <source>
        <dbReference type="EMBL" id="CBK43422.1"/>
    </source>
</evidence>
<protein>
    <submittedName>
        <fullName evidence="3">Putative Acid phosphatase</fullName>
        <ecNumber evidence="3">3.1.3.2</ecNumber>
    </submittedName>
</protein>
<evidence type="ECO:0000313" key="4">
    <source>
        <dbReference type="Proteomes" id="UP000001660"/>
    </source>
</evidence>
<gene>
    <name evidence="3" type="ORF">NIDE3744</name>
</gene>
<dbReference type="InterPro" id="IPR007312">
    <property type="entry name" value="Phosphoesterase"/>
</dbReference>
<dbReference type="EMBL" id="FP929003">
    <property type="protein sequence ID" value="CBK43422.1"/>
    <property type="molecule type" value="Genomic_DNA"/>
</dbReference>
<dbReference type="GO" id="GO:0003993">
    <property type="term" value="F:acid phosphatase activity"/>
    <property type="evidence" value="ECO:0007669"/>
    <property type="project" value="UniProtKB-EC"/>
</dbReference>
<dbReference type="InterPro" id="IPR017850">
    <property type="entry name" value="Alkaline_phosphatase_core_sf"/>
</dbReference>
<dbReference type="eggNOG" id="COG3511">
    <property type="taxonomic scope" value="Bacteria"/>
</dbReference>
<dbReference type="KEGG" id="nde:NIDE3744"/>
<dbReference type="STRING" id="330214.NIDE3744"/>